<dbReference type="KEGG" id="dmm:dnm_052980"/>
<evidence type="ECO:0000313" key="2">
    <source>
        <dbReference type="EMBL" id="QTA89248.1"/>
    </source>
</evidence>
<name>A0A975GQS2_9BACT</name>
<dbReference type="RefSeq" id="WP_207677973.1">
    <property type="nucleotide sequence ID" value="NZ_CP061800.1"/>
</dbReference>
<dbReference type="Pfam" id="PF10040">
    <property type="entry name" value="CRISPR_Cas6"/>
    <property type="match status" value="1"/>
</dbReference>
<proteinExistence type="predicted"/>
<accession>A0A975GQS2</accession>
<dbReference type="Gene3D" id="3.30.70.1900">
    <property type="match status" value="1"/>
</dbReference>
<feature type="domain" description="CRISPR-associated protein Cas6 C-terminal" evidence="1">
    <location>
        <begin position="208"/>
        <end position="326"/>
    </location>
</feature>
<dbReference type="InterPro" id="IPR019267">
    <property type="entry name" value="CRISPR-assoc_Cas6_C"/>
</dbReference>
<reference evidence="2" key="1">
    <citation type="journal article" date="2021" name="Microb. Physiol.">
        <title>Proteogenomic Insights into the Physiology of Marine, Sulfate-Reducing, Filamentous Desulfonema limicola and Desulfonema magnum.</title>
        <authorList>
            <person name="Schnaars V."/>
            <person name="Wohlbrand L."/>
            <person name="Scheve S."/>
            <person name="Hinrichs C."/>
            <person name="Reinhardt R."/>
            <person name="Rabus R."/>
        </authorList>
    </citation>
    <scope>NUCLEOTIDE SEQUENCE</scope>
    <source>
        <strain evidence="2">4be13</strain>
    </source>
</reference>
<protein>
    <submittedName>
        <fullName evidence="2">CRISPR-associated endoribonuclease Cas6 C-terminal domain-containing protein</fullName>
    </submittedName>
</protein>
<evidence type="ECO:0000259" key="1">
    <source>
        <dbReference type="Pfam" id="PF10040"/>
    </source>
</evidence>
<evidence type="ECO:0000313" key="3">
    <source>
        <dbReference type="Proteomes" id="UP000663722"/>
    </source>
</evidence>
<dbReference type="Proteomes" id="UP000663722">
    <property type="component" value="Chromosome"/>
</dbReference>
<sequence length="331" mass="37644">MFDNISFSRFNAYFTVQKPLELPPYTGSAFRGVLGHAMRKVRYGMKKQCEACPVRPQCRYENLYAYLFESPRDHPYLVKADLSQNIRQEKNYPRPFVLDPPAGGAWKAGDMLCLSFTLVGRAISCFPFMACALGQMNSIGFGAAQGNIFLEAITDGFPSEDGGETVIYDGETGVIVGPGQIFDFNMMTEWAARRLYSEGHAERFCVLFLTPFRFKDRGSLGRSLSFNVFMRNVLRRLTFLSVHSPLSFDINFEDILDRARSVKIVTSDLRWYDWQRYSARQKTKMNLGGLVGEVVFSGELDEFLPYVRLCEFLNVGKSCTFGLGKYELKID</sequence>
<dbReference type="EMBL" id="CP061800">
    <property type="protein sequence ID" value="QTA89248.1"/>
    <property type="molecule type" value="Genomic_DNA"/>
</dbReference>
<dbReference type="AlphaFoldDB" id="A0A975GQS2"/>
<organism evidence="2 3">
    <name type="scientific">Desulfonema magnum</name>
    <dbReference type="NCBI Taxonomy" id="45655"/>
    <lineage>
        <taxon>Bacteria</taxon>
        <taxon>Pseudomonadati</taxon>
        <taxon>Thermodesulfobacteriota</taxon>
        <taxon>Desulfobacteria</taxon>
        <taxon>Desulfobacterales</taxon>
        <taxon>Desulfococcaceae</taxon>
        <taxon>Desulfonema</taxon>
    </lineage>
</organism>
<keyword evidence="3" id="KW-1185">Reference proteome</keyword>
<gene>
    <name evidence="2" type="ORF">dnm_052980</name>
</gene>